<dbReference type="Pfam" id="PF01040">
    <property type="entry name" value="UbiA"/>
    <property type="match status" value="1"/>
</dbReference>
<evidence type="ECO:0000313" key="7">
    <source>
        <dbReference type="Proteomes" id="UP000231474"/>
    </source>
</evidence>
<feature type="transmembrane region" description="Helical" evidence="5">
    <location>
        <begin position="240"/>
        <end position="267"/>
    </location>
</feature>
<evidence type="ECO:0000256" key="1">
    <source>
        <dbReference type="ARBA" id="ARBA00004141"/>
    </source>
</evidence>
<feature type="transmembrane region" description="Helical" evidence="5">
    <location>
        <begin position="105"/>
        <end position="125"/>
    </location>
</feature>
<dbReference type="GO" id="GO:0016757">
    <property type="term" value="F:glycosyltransferase activity"/>
    <property type="evidence" value="ECO:0007669"/>
    <property type="project" value="UniProtKB-KW"/>
</dbReference>
<reference evidence="7" key="1">
    <citation type="submission" date="2017-09" db="EMBL/GenBank/DDBJ databases">
        <title>Depth-based differentiation of microbial function through sediment-hosted aquifers and enrichment of novel symbionts in the deep terrestrial subsurface.</title>
        <authorList>
            <person name="Probst A.J."/>
            <person name="Ladd B."/>
            <person name="Jarett J.K."/>
            <person name="Geller-Mcgrath D.E."/>
            <person name="Sieber C.M.K."/>
            <person name="Emerson J.B."/>
            <person name="Anantharaman K."/>
            <person name="Thomas B.C."/>
            <person name="Malmstrom R."/>
            <person name="Stieglmeier M."/>
            <person name="Klingl A."/>
            <person name="Woyke T."/>
            <person name="Ryan C.M."/>
            <person name="Banfield J.F."/>
        </authorList>
    </citation>
    <scope>NUCLEOTIDE SEQUENCE [LARGE SCALE GENOMIC DNA]</scope>
</reference>
<dbReference type="CDD" id="cd13963">
    <property type="entry name" value="PT_UbiA_2"/>
    <property type="match status" value="1"/>
</dbReference>
<feature type="transmembrane region" description="Helical" evidence="5">
    <location>
        <begin position="79"/>
        <end position="99"/>
    </location>
</feature>
<feature type="transmembrane region" description="Helical" evidence="5">
    <location>
        <begin position="197"/>
        <end position="220"/>
    </location>
</feature>
<sequence>MANLLTNLARSTRPRQWLKNLSLFAALVFSGNLFDFEKFQTVFFATIVFTILTSSCYLLNDIADLNQDRLHPFKRFRPIAKGTLPIPLAFFISILGIFLSLYLGIFFSFFFFLVLVSYLILQIIYSFFLKNVVILDVLLIAGSFILRVYAGAVVIGVHLSVWFLLCVISLALFLAVGKRRAEMAILSESASSHRKTLALYSSALLDDYLSIFASSTWLSWALFTFFEPPLPIHPLPILAYFPLTFAGIGKWLMVTIPIVIYGVMRYLKIIYEGERAEAPERVLLSDRPLLSAVIIWGILVVLILYGLSP</sequence>
<evidence type="ECO:0000256" key="2">
    <source>
        <dbReference type="ARBA" id="ARBA00022692"/>
    </source>
</evidence>
<dbReference type="GO" id="GO:0016020">
    <property type="term" value="C:membrane"/>
    <property type="evidence" value="ECO:0007669"/>
    <property type="project" value="UniProtKB-SubCell"/>
</dbReference>
<dbReference type="GO" id="GO:0016765">
    <property type="term" value="F:transferase activity, transferring alkyl or aryl (other than methyl) groups"/>
    <property type="evidence" value="ECO:0007669"/>
    <property type="project" value="InterPro"/>
</dbReference>
<keyword evidence="4 5" id="KW-0472">Membrane</keyword>
<dbReference type="Gene3D" id="1.10.357.140">
    <property type="entry name" value="UbiA prenyltransferase"/>
    <property type="match status" value="1"/>
</dbReference>
<evidence type="ECO:0000256" key="5">
    <source>
        <dbReference type="SAM" id="Phobius"/>
    </source>
</evidence>
<feature type="transmembrane region" description="Helical" evidence="5">
    <location>
        <begin position="155"/>
        <end position="176"/>
    </location>
</feature>
<gene>
    <name evidence="6" type="ORF">COU95_03165</name>
</gene>
<evidence type="ECO:0000256" key="4">
    <source>
        <dbReference type="ARBA" id="ARBA00023136"/>
    </source>
</evidence>
<feature type="transmembrane region" description="Helical" evidence="5">
    <location>
        <begin position="288"/>
        <end position="307"/>
    </location>
</feature>
<dbReference type="Proteomes" id="UP000231474">
    <property type="component" value="Unassembled WGS sequence"/>
</dbReference>
<dbReference type="NCBIfam" id="NF008978">
    <property type="entry name" value="PRK12324.1-4"/>
    <property type="match status" value="1"/>
</dbReference>
<organism evidence="6 7">
    <name type="scientific">Candidatus Shapirobacteria bacterium CG10_big_fil_rev_8_21_14_0_10_40_9</name>
    <dbReference type="NCBI Taxonomy" id="1974888"/>
    <lineage>
        <taxon>Bacteria</taxon>
        <taxon>Candidatus Shapironibacteriota</taxon>
    </lineage>
</organism>
<keyword evidence="6" id="KW-0808">Transferase</keyword>
<protein>
    <submittedName>
        <fullName evidence="6">Decaprenyl-phosphate phosphoribosyltransferase</fullName>
    </submittedName>
</protein>
<proteinExistence type="predicted"/>
<accession>A0A2M8L347</accession>
<evidence type="ECO:0000313" key="6">
    <source>
        <dbReference type="EMBL" id="PJE67318.1"/>
    </source>
</evidence>
<comment type="caution">
    <text evidence="6">The sequence shown here is derived from an EMBL/GenBank/DDBJ whole genome shotgun (WGS) entry which is preliminary data.</text>
</comment>
<keyword evidence="3 5" id="KW-1133">Transmembrane helix</keyword>
<name>A0A2M8L347_9BACT</name>
<comment type="subcellular location">
    <subcellularLocation>
        <location evidence="1">Membrane</location>
        <topology evidence="1">Multi-pass membrane protein</topology>
    </subcellularLocation>
</comment>
<evidence type="ECO:0000256" key="3">
    <source>
        <dbReference type="ARBA" id="ARBA00022989"/>
    </source>
</evidence>
<keyword evidence="6" id="KW-0328">Glycosyltransferase</keyword>
<feature type="transmembrane region" description="Helical" evidence="5">
    <location>
        <begin position="132"/>
        <end position="149"/>
    </location>
</feature>
<dbReference type="EMBL" id="PFEK01000062">
    <property type="protein sequence ID" value="PJE67318.1"/>
    <property type="molecule type" value="Genomic_DNA"/>
</dbReference>
<dbReference type="InterPro" id="IPR000537">
    <property type="entry name" value="UbiA_prenyltransferase"/>
</dbReference>
<feature type="transmembrane region" description="Helical" evidence="5">
    <location>
        <begin position="40"/>
        <end position="59"/>
    </location>
</feature>
<dbReference type="AlphaFoldDB" id="A0A2M8L347"/>
<dbReference type="InterPro" id="IPR044878">
    <property type="entry name" value="UbiA_sf"/>
</dbReference>
<keyword evidence="2 5" id="KW-0812">Transmembrane</keyword>